<dbReference type="PANTHER" id="PTHR30086:SF6">
    <property type="entry name" value="AMINO ACID EFFLUX PROTEIN YCGF-RELATED"/>
    <property type="match status" value="1"/>
</dbReference>
<feature type="transmembrane region" description="Helical" evidence="6">
    <location>
        <begin position="179"/>
        <end position="200"/>
    </location>
</feature>
<comment type="caution">
    <text evidence="7">The sequence shown here is derived from an EMBL/GenBank/DDBJ whole genome shotgun (WGS) entry which is preliminary data.</text>
</comment>
<sequence length="208" mass="22597">MNMFLSYVLLGLSLSAPIGPINAAQIDCGIKFGFWNAWLIGIGGMVADVIFMLLIYFGIAEYLTTPMIKTFLWSFGAFILIYTGIEGLLSKANPLEATRSGSGAASESFRFGLFMALSNPLNILFWLGIYGSILAKTAESHTNVQLLLYSGGIFLGIIVWDLFMASIATSARNFLKPSILRGITLLASISLIGFGVYFACEAFHIIFS</sequence>
<evidence type="ECO:0000256" key="4">
    <source>
        <dbReference type="ARBA" id="ARBA00022989"/>
    </source>
</evidence>
<evidence type="ECO:0000256" key="5">
    <source>
        <dbReference type="ARBA" id="ARBA00023136"/>
    </source>
</evidence>
<dbReference type="Proteomes" id="UP000030528">
    <property type="component" value="Unassembled WGS sequence"/>
</dbReference>
<feature type="transmembrane region" description="Helical" evidence="6">
    <location>
        <begin position="71"/>
        <end position="89"/>
    </location>
</feature>
<dbReference type="Pfam" id="PF01810">
    <property type="entry name" value="LysE"/>
    <property type="match status" value="1"/>
</dbReference>
<dbReference type="eggNOG" id="COG1280">
    <property type="taxonomic scope" value="Bacteria"/>
</dbReference>
<feature type="transmembrane region" description="Helical" evidence="6">
    <location>
        <begin position="109"/>
        <end position="134"/>
    </location>
</feature>
<dbReference type="STRING" id="1385510.GCA_000425205_02001"/>
<dbReference type="PANTHER" id="PTHR30086">
    <property type="entry name" value="ARGININE EXPORTER PROTEIN ARGO"/>
    <property type="match status" value="1"/>
</dbReference>
<reference evidence="7 8" key="1">
    <citation type="submission" date="2013-08" db="EMBL/GenBank/DDBJ databases">
        <authorList>
            <person name="Huang J."/>
            <person name="Wang G."/>
        </authorList>
    </citation>
    <scope>NUCLEOTIDE SEQUENCE [LARGE SCALE GENOMIC DNA]</scope>
    <source>
        <strain evidence="7 8">JSM 076056</strain>
    </source>
</reference>
<organism evidence="7 8">
    <name type="scientific">Pontibacillus halophilus JSM 076056 = DSM 19796</name>
    <dbReference type="NCBI Taxonomy" id="1385510"/>
    <lineage>
        <taxon>Bacteria</taxon>
        <taxon>Bacillati</taxon>
        <taxon>Bacillota</taxon>
        <taxon>Bacilli</taxon>
        <taxon>Bacillales</taxon>
        <taxon>Bacillaceae</taxon>
        <taxon>Pontibacillus</taxon>
    </lineage>
</organism>
<dbReference type="RefSeq" id="WP_026800385.1">
    <property type="nucleotide sequence ID" value="NZ_AULI01000008.1"/>
</dbReference>
<evidence type="ECO:0000256" key="6">
    <source>
        <dbReference type="SAM" id="Phobius"/>
    </source>
</evidence>
<gene>
    <name evidence="7" type="ORF">N781_17170</name>
</gene>
<keyword evidence="5 6" id="KW-0472">Membrane</keyword>
<keyword evidence="2" id="KW-1003">Cell membrane</keyword>
<proteinExistence type="predicted"/>
<dbReference type="EMBL" id="AVPE01000006">
    <property type="protein sequence ID" value="KGX92452.1"/>
    <property type="molecule type" value="Genomic_DNA"/>
</dbReference>
<evidence type="ECO:0000256" key="1">
    <source>
        <dbReference type="ARBA" id="ARBA00004651"/>
    </source>
</evidence>
<dbReference type="GO" id="GO:0005886">
    <property type="term" value="C:plasma membrane"/>
    <property type="evidence" value="ECO:0007669"/>
    <property type="project" value="UniProtKB-SubCell"/>
</dbReference>
<evidence type="ECO:0000256" key="2">
    <source>
        <dbReference type="ARBA" id="ARBA00022475"/>
    </source>
</evidence>
<comment type="subcellular location">
    <subcellularLocation>
        <location evidence="1">Cell membrane</location>
        <topology evidence="1">Multi-pass membrane protein</topology>
    </subcellularLocation>
</comment>
<keyword evidence="3 6" id="KW-0812">Transmembrane</keyword>
<dbReference type="OrthoDB" id="7874789at2"/>
<accession>A0A0A5I9E4</accession>
<dbReference type="AlphaFoldDB" id="A0A0A5I9E4"/>
<evidence type="ECO:0000313" key="7">
    <source>
        <dbReference type="EMBL" id="KGX92452.1"/>
    </source>
</evidence>
<dbReference type="InterPro" id="IPR001123">
    <property type="entry name" value="LeuE-type"/>
</dbReference>
<protein>
    <submittedName>
        <fullName evidence="7">Amino acid transporter</fullName>
    </submittedName>
</protein>
<feature type="transmembrane region" description="Helical" evidence="6">
    <location>
        <begin position="146"/>
        <end position="167"/>
    </location>
</feature>
<evidence type="ECO:0000256" key="3">
    <source>
        <dbReference type="ARBA" id="ARBA00022692"/>
    </source>
</evidence>
<feature type="transmembrane region" description="Helical" evidence="6">
    <location>
        <begin position="33"/>
        <end position="59"/>
    </location>
</feature>
<evidence type="ECO:0000313" key="8">
    <source>
        <dbReference type="Proteomes" id="UP000030528"/>
    </source>
</evidence>
<keyword evidence="4 6" id="KW-1133">Transmembrane helix</keyword>
<name>A0A0A5I9E4_9BACI</name>
<keyword evidence="8" id="KW-1185">Reference proteome</keyword>
<dbReference type="GO" id="GO:0015171">
    <property type="term" value="F:amino acid transmembrane transporter activity"/>
    <property type="evidence" value="ECO:0007669"/>
    <property type="project" value="TreeGrafter"/>
</dbReference>